<accession>A0A368KUL7</accession>
<dbReference type="Gene3D" id="2.40.50.100">
    <property type="match status" value="1"/>
</dbReference>
<feature type="domain" description="Multidrug resistance protein MdtA-like C-terminal permuted SH3" evidence="7">
    <location>
        <begin position="424"/>
        <end position="484"/>
    </location>
</feature>
<dbReference type="GO" id="GO:0030313">
    <property type="term" value="C:cell envelope"/>
    <property type="evidence" value="ECO:0007669"/>
    <property type="project" value="UniProtKB-SubCell"/>
</dbReference>
<dbReference type="Pfam" id="PF25944">
    <property type="entry name" value="Beta-barrel_RND"/>
    <property type="match status" value="1"/>
</dbReference>
<dbReference type="Pfam" id="PF25876">
    <property type="entry name" value="HH_MFP_RND"/>
    <property type="match status" value="1"/>
</dbReference>
<dbReference type="InterPro" id="IPR006143">
    <property type="entry name" value="RND_pump_MFP"/>
</dbReference>
<dbReference type="Pfam" id="PF25967">
    <property type="entry name" value="RND-MFP_C"/>
    <property type="match status" value="1"/>
</dbReference>
<dbReference type="SUPFAM" id="SSF111369">
    <property type="entry name" value="HlyD-like secretion proteins"/>
    <property type="match status" value="1"/>
</dbReference>
<evidence type="ECO:0000256" key="2">
    <source>
        <dbReference type="ARBA" id="ARBA00009477"/>
    </source>
</evidence>
<dbReference type="Gene3D" id="2.40.420.20">
    <property type="match status" value="1"/>
</dbReference>
<evidence type="ECO:0000313" key="9">
    <source>
        <dbReference type="Proteomes" id="UP000253562"/>
    </source>
</evidence>
<dbReference type="Proteomes" id="UP000253562">
    <property type="component" value="Unassembled WGS sequence"/>
</dbReference>
<evidence type="ECO:0000259" key="5">
    <source>
        <dbReference type="Pfam" id="PF25917"/>
    </source>
</evidence>
<evidence type="ECO:0000256" key="3">
    <source>
        <dbReference type="SAM" id="Coils"/>
    </source>
</evidence>
<dbReference type="EMBL" id="QPEX01000017">
    <property type="protein sequence ID" value="RCS51919.1"/>
    <property type="molecule type" value="Genomic_DNA"/>
</dbReference>
<dbReference type="NCBIfam" id="TIGR01730">
    <property type="entry name" value="RND_mfp"/>
    <property type="match status" value="1"/>
</dbReference>
<dbReference type="Gene3D" id="2.40.30.170">
    <property type="match status" value="1"/>
</dbReference>
<dbReference type="Pfam" id="PF25917">
    <property type="entry name" value="BSH_RND"/>
    <property type="match status" value="1"/>
</dbReference>
<dbReference type="InterPro" id="IPR058626">
    <property type="entry name" value="MdtA-like_b-barrel"/>
</dbReference>
<evidence type="ECO:0000256" key="1">
    <source>
        <dbReference type="ARBA" id="ARBA00004196"/>
    </source>
</evidence>
<protein>
    <submittedName>
        <fullName evidence="8">Efflux RND transporter periplasmic adaptor subunit</fullName>
    </submittedName>
</protein>
<evidence type="ECO:0000313" key="8">
    <source>
        <dbReference type="EMBL" id="RCS51919.1"/>
    </source>
</evidence>
<dbReference type="GO" id="GO:0005886">
    <property type="term" value="C:plasma membrane"/>
    <property type="evidence" value="ECO:0007669"/>
    <property type="project" value="TreeGrafter"/>
</dbReference>
<comment type="subcellular location">
    <subcellularLocation>
        <location evidence="1">Cell envelope</location>
    </subcellularLocation>
</comment>
<feature type="domain" description="Multidrug resistance protein MdtA-like beta-barrel" evidence="6">
    <location>
        <begin position="330"/>
        <end position="415"/>
    </location>
</feature>
<organism evidence="8 9">
    <name type="scientific">Bremerella cremea</name>
    <dbReference type="NCBI Taxonomy" id="1031537"/>
    <lineage>
        <taxon>Bacteria</taxon>
        <taxon>Pseudomonadati</taxon>
        <taxon>Planctomycetota</taxon>
        <taxon>Planctomycetia</taxon>
        <taxon>Pirellulales</taxon>
        <taxon>Pirellulaceae</taxon>
        <taxon>Bremerella</taxon>
    </lineage>
</organism>
<dbReference type="AlphaFoldDB" id="A0A368KUL7"/>
<evidence type="ECO:0000259" key="4">
    <source>
        <dbReference type="Pfam" id="PF25876"/>
    </source>
</evidence>
<feature type="domain" description="Multidrug resistance protein MdtA-like barrel-sandwich hybrid" evidence="5">
    <location>
        <begin position="184"/>
        <end position="325"/>
    </location>
</feature>
<name>A0A368KUL7_9BACT</name>
<feature type="domain" description="Multidrug resistance protein MdtA-like alpha-helical hairpin" evidence="4">
    <location>
        <begin position="224"/>
        <end position="293"/>
    </location>
</feature>
<feature type="coiled-coil region" evidence="3">
    <location>
        <begin position="224"/>
        <end position="291"/>
    </location>
</feature>
<comment type="caution">
    <text evidence="8">The sequence shown here is derived from an EMBL/GenBank/DDBJ whole genome shotgun (WGS) entry which is preliminary data.</text>
</comment>
<dbReference type="PANTHER" id="PTHR30158">
    <property type="entry name" value="ACRA/E-RELATED COMPONENT OF DRUG EFFLUX TRANSPORTER"/>
    <property type="match status" value="1"/>
</dbReference>
<evidence type="ECO:0000259" key="7">
    <source>
        <dbReference type="Pfam" id="PF25967"/>
    </source>
</evidence>
<dbReference type="Gene3D" id="1.10.287.470">
    <property type="entry name" value="Helix hairpin bin"/>
    <property type="match status" value="1"/>
</dbReference>
<gene>
    <name evidence="8" type="ORF">DTL42_10195</name>
</gene>
<reference evidence="8 9" key="1">
    <citation type="submission" date="2018-07" db="EMBL/GenBank/DDBJ databases">
        <title>Comparative genomes isolates from brazilian mangrove.</title>
        <authorList>
            <person name="De Araujo J.E."/>
            <person name="Taketani R.G."/>
            <person name="Silva M.C.P."/>
            <person name="Lourenco M.V."/>
            <person name="Oliveira V.M."/>
            <person name="Andreote F.D."/>
        </authorList>
    </citation>
    <scope>NUCLEOTIDE SEQUENCE [LARGE SCALE GENOMIC DNA]</scope>
    <source>
        <strain evidence="8 9">HEX PRIS-MGV</strain>
    </source>
</reference>
<comment type="similarity">
    <text evidence="2">Belongs to the membrane fusion protein (MFP) (TC 8.A.1) family.</text>
</comment>
<proteinExistence type="inferred from homology"/>
<evidence type="ECO:0000259" key="6">
    <source>
        <dbReference type="Pfam" id="PF25944"/>
    </source>
</evidence>
<dbReference type="GO" id="GO:0046677">
    <property type="term" value="P:response to antibiotic"/>
    <property type="evidence" value="ECO:0007669"/>
    <property type="project" value="TreeGrafter"/>
</dbReference>
<dbReference type="InterPro" id="IPR058625">
    <property type="entry name" value="MdtA-like_BSH"/>
</dbReference>
<dbReference type="InterPro" id="IPR058624">
    <property type="entry name" value="MdtA-like_HH"/>
</dbReference>
<dbReference type="InterPro" id="IPR058627">
    <property type="entry name" value="MdtA-like_C"/>
</dbReference>
<sequence>MIVNRSLRSICNLCNSVHACVLEAGRAKLLNGRIQDRLSLSISQTNFDEILHGISLYTFQFTLYTNNKVHPTVYFLCLLARRRRRGNILLFGNTGPTSMSDSSPRKTALSTVGHLVRRGIPLLVLGGVLVTAYYYFEHEDGHAPAHDAGPSHPTDPIPVSVFPPKFETIPLGGKFLGQTEASQVIEVRARVPGHIVQRNFQEGQLVQQGAKLFQIDSRPYEVELLQAQASLARAEAILNQAEVSKRRQETLEQRKATSQQALDAAQSDFQVAMAEVQLQKARIEAAKLQLQYTTIESPVTGRIGQVLTDVGNYISAGGGDPLVTIRKVDPIYVRFPITEHEMLKFRRQVSEGDVFAPPTEDLELEITLADGTIYPYHGRINFQDVQIDQNTGTMVVRGSVPNTNGDLMPGQFIHTTVLGPKRLNVIRVPQVAVRQTPTGASVYVINNDQKVETRPVELGDWSDGDTWIIESGLHEGDKVIVDRLMMLRPGMPVVPSQG</sequence>
<dbReference type="GO" id="GO:0022857">
    <property type="term" value="F:transmembrane transporter activity"/>
    <property type="evidence" value="ECO:0007669"/>
    <property type="project" value="InterPro"/>
</dbReference>
<keyword evidence="3" id="KW-0175">Coiled coil</keyword>